<keyword evidence="1" id="KW-0732">Signal</keyword>
<dbReference type="RefSeq" id="WP_123846731.1">
    <property type="nucleotide sequence ID" value="NZ_RPDH01000001.1"/>
</dbReference>
<dbReference type="EMBL" id="RPDH01000001">
    <property type="protein sequence ID" value="RPE14219.1"/>
    <property type="molecule type" value="Genomic_DNA"/>
</dbReference>
<comment type="caution">
    <text evidence="2">The sequence shown here is derived from an EMBL/GenBank/DDBJ whole genome shotgun (WGS) entry which is preliminary data.</text>
</comment>
<evidence type="ECO:0000313" key="2">
    <source>
        <dbReference type="EMBL" id="RPE14219.1"/>
    </source>
</evidence>
<proteinExistence type="predicted"/>
<dbReference type="OrthoDB" id="674866at2"/>
<dbReference type="AlphaFoldDB" id="A0A3N4Q4R5"/>
<organism evidence="2 3">
    <name type="scientific">Chitinophaga lutea</name>
    <dbReference type="NCBI Taxonomy" id="2488634"/>
    <lineage>
        <taxon>Bacteria</taxon>
        <taxon>Pseudomonadati</taxon>
        <taxon>Bacteroidota</taxon>
        <taxon>Chitinophagia</taxon>
        <taxon>Chitinophagales</taxon>
        <taxon>Chitinophagaceae</taxon>
        <taxon>Chitinophaga</taxon>
    </lineage>
</organism>
<evidence type="ECO:0000256" key="1">
    <source>
        <dbReference type="SAM" id="SignalP"/>
    </source>
</evidence>
<feature type="chain" id="PRO_5018161803" description="PBCV-specific basic adaptor domain-containing protein" evidence="1">
    <location>
        <begin position="26"/>
        <end position="97"/>
    </location>
</feature>
<sequence length="97" mass="10538">MSKRIYILAAILGLGLTFTAADSFAQGIDSTAKKVGNKAASTAVKGVSAIKDKIYKGKQGPNGQVVYIDNKDRKYYVDDKGKKVFLKPSQIKNKPEE</sequence>
<keyword evidence="3" id="KW-1185">Reference proteome</keyword>
<evidence type="ECO:0000313" key="3">
    <source>
        <dbReference type="Proteomes" id="UP000278351"/>
    </source>
</evidence>
<evidence type="ECO:0008006" key="4">
    <source>
        <dbReference type="Google" id="ProtNLM"/>
    </source>
</evidence>
<dbReference type="Proteomes" id="UP000278351">
    <property type="component" value="Unassembled WGS sequence"/>
</dbReference>
<protein>
    <recommendedName>
        <fullName evidence="4">PBCV-specific basic adaptor domain-containing protein</fullName>
    </recommendedName>
</protein>
<feature type="signal peptide" evidence="1">
    <location>
        <begin position="1"/>
        <end position="25"/>
    </location>
</feature>
<reference evidence="2 3" key="1">
    <citation type="submission" date="2018-11" db="EMBL/GenBank/DDBJ databases">
        <title>Chitinophaga lutea sp.nov., isolate from arsenic contaminated soil.</title>
        <authorList>
            <person name="Zong Y."/>
        </authorList>
    </citation>
    <scope>NUCLEOTIDE SEQUENCE [LARGE SCALE GENOMIC DNA]</scope>
    <source>
        <strain evidence="2 3">ZY74</strain>
    </source>
</reference>
<name>A0A3N4Q4R5_9BACT</name>
<accession>A0A3N4Q4R5</accession>
<gene>
    <name evidence="2" type="ORF">EGT74_12155</name>
</gene>